<evidence type="ECO:0000256" key="10">
    <source>
        <dbReference type="ARBA" id="ARBA00023200"/>
    </source>
</evidence>
<dbReference type="GO" id="GO:0044219">
    <property type="term" value="C:host cell plasmodesma"/>
    <property type="evidence" value="ECO:0007669"/>
    <property type="project" value="UniProtKB-SubCell"/>
</dbReference>
<organism evidence="13">
    <name type="scientific">Ullucus tobamovirus 1</name>
    <dbReference type="NCBI Taxonomy" id="2491948"/>
    <lineage>
        <taxon>Viruses</taxon>
        <taxon>Riboviria</taxon>
        <taxon>Orthornavirae</taxon>
        <taxon>Kitrinoviricota</taxon>
        <taxon>Alsuviricetes</taxon>
        <taxon>Martellivirales</taxon>
        <taxon>Virgaviridae</taxon>
        <taxon>Tobamovirus</taxon>
    </lineage>
</organism>
<evidence type="ECO:0000256" key="3">
    <source>
        <dbReference type="ARBA" id="ARBA00006984"/>
    </source>
</evidence>
<evidence type="ECO:0000256" key="9">
    <source>
        <dbReference type="ARBA" id="ARBA00023111"/>
    </source>
</evidence>
<evidence type="ECO:0000256" key="2">
    <source>
        <dbReference type="ARBA" id="ARBA00004621"/>
    </source>
</evidence>
<sequence>MMRLLRYIIPQSTGRLLFVVLLSIFLIKDFSVIYFSVMALAIVKPKVSEFLSLTKAEELLPKSFTRLKCVSVSTRDVVKVQGSNVLNDVDLLKGVPIDKYKYVGILGIVASGEWLIPDNVKGSVTVTFVDRRMQDSREAILGVYRAQARDKRFQFKLVPNYFVTRDDAVKRPWQVQVRLNSLKVEQGWSPLTIEVVCVTMCANDIVTKGLKERIIAVGDPNVEMVESVVDDFVDSVDAVQSLSAIRNGKGKVGCKKVKKVYISKVNESESDADSSSFSFNSSNVVRSYRAKPVPISSGRMGPASRSN</sequence>
<comment type="subcellular location">
    <subcellularLocation>
        <location evidence="2">Host cell junction</location>
        <location evidence="2">Host plasmodesma</location>
    </subcellularLocation>
    <subcellularLocation>
        <location evidence="1">Host cytoplasm</location>
        <location evidence="1">Host cytoskeleton</location>
    </subcellularLocation>
</comment>
<evidence type="ECO:0000256" key="11">
    <source>
        <dbReference type="ARBA" id="ARBA00030527"/>
    </source>
</evidence>
<comment type="function">
    <text evidence="12">Transports viral genome to neighboring plant cells directly through plasmosdesmata, without any budding. The movement protein allows efficient cell to cell propagation, by bypassing the host cell wall barrier. Forms a ribonucleoprotein complex with viral RNA.</text>
</comment>
<keyword evidence="6 12" id="KW-0694">RNA-binding</keyword>
<keyword evidence="5 12" id="KW-0813">Transport</keyword>
<dbReference type="EMBL" id="MH645158">
    <property type="protein sequence ID" value="AZF99048.1"/>
    <property type="molecule type" value="Genomic_RNA"/>
</dbReference>
<dbReference type="GO" id="GO:0046740">
    <property type="term" value="P:transport of virus in host, cell to cell"/>
    <property type="evidence" value="ECO:0007669"/>
    <property type="project" value="UniProtKB-KW"/>
</dbReference>
<evidence type="ECO:0000256" key="12">
    <source>
        <dbReference type="RuleBase" id="RU004373"/>
    </source>
</evidence>
<dbReference type="GO" id="GO:0044163">
    <property type="term" value="C:host cytoskeleton"/>
    <property type="evidence" value="ECO:0007669"/>
    <property type="project" value="UniProtKB-SubCell"/>
</dbReference>
<evidence type="ECO:0000256" key="7">
    <source>
        <dbReference type="ARBA" id="ARBA00023031"/>
    </source>
</evidence>
<evidence type="ECO:0000256" key="6">
    <source>
        <dbReference type="ARBA" id="ARBA00022884"/>
    </source>
</evidence>
<proteinExistence type="inferred from homology"/>
<keyword evidence="8" id="KW-1031">Host cell junction</keyword>
<dbReference type="InterPro" id="IPR001022">
    <property type="entry name" value="TMV_movement"/>
</dbReference>
<evidence type="ECO:0000256" key="4">
    <source>
        <dbReference type="ARBA" id="ARBA00014660"/>
    </source>
</evidence>
<evidence type="ECO:0000256" key="5">
    <source>
        <dbReference type="ARBA" id="ARBA00022448"/>
    </source>
</evidence>
<dbReference type="GO" id="GO:0003723">
    <property type="term" value="F:RNA binding"/>
    <property type="evidence" value="ECO:0007669"/>
    <property type="project" value="UniProtKB-KW"/>
</dbReference>
<accession>A0A3G8FWN3</accession>
<keyword evidence="9" id="KW-1037">Host cytoskeleton</keyword>
<gene>
    <name evidence="12" type="primary">MP</name>
</gene>
<keyword evidence="10" id="KW-1035">Host cytoplasm</keyword>
<evidence type="ECO:0000256" key="8">
    <source>
        <dbReference type="ARBA" id="ARBA00023081"/>
    </source>
</evidence>
<evidence type="ECO:0000256" key="1">
    <source>
        <dbReference type="ARBA" id="ARBA00004133"/>
    </source>
</evidence>
<dbReference type="Pfam" id="PF01107">
    <property type="entry name" value="MP"/>
    <property type="match status" value="1"/>
</dbReference>
<reference evidence="13" key="1">
    <citation type="journal article" date="2018" name="Plant Pathol.">
        <title>Using High Throughput Sequencing in support of a plant health outbreak reveals novel viruses in Ullucus tuberosus (Basellaceae).</title>
        <authorList>
            <person name="Fox A."/>
            <person name="Fowkes A."/>
            <person name="Skelton A."/>
            <person name="Harju V."/>
            <person name="Buxton-Kirk A."/>
            <person name="Kelly M."/>
            <person name="Forde S."/>
            <person name="Pufal H."/>
            <person name="Conyers C."/>
            <person name="Ward R."/>
            <person name="Weekes R."/>
            <person name="Boonham N."/>
            <person name="Adams I."/>
        </authorList>
    </citation>
    <scope>NUCLEOTIDE SEQUENCE</scope>
    <source>
        <strain evidence="13">UTomV1</strain>
    </source>
</reference>
<dbReference type="InterPro" id="IPR028919">
    <property type="entry name" value="Viral_movement"/>
</dbReference>
<keyword evidence="7 12" id="KW-0916">Viral movement protein</keyword>
<name>A0A3G8FWN3_9VIRU</name>
<evidence type="ECO:0000313" key="13">
    <source>
        <dbReference type="EMBL" id="AZF99048.1"/>
    </source>
</evidence>
<protein>
    <recommendedName>
        <fullName evidence="4 12">Movement protein</fullName>
    </recommendedName>
    <alternativeName>
        <fullName evidence="11 12">Cell-to-cell transport protein</fullName>
    </alternativeName>
</protein>
<comment type="similarity">
    <text evidence="3 12">Belongs to the tobamovirus movement protein family.</text>
</comment>
<dbReference type="PRINTS" id="PR00964">
    <property type="entry name" value="MOVEMENT"/>
</dbReference>